<dbReference type="AlphaFoldDB" id="A0A401ZBI6"/>
<keyword evidence="3" id="KW-1185">Reference proteome</keyword>
<accession>A0A401ZBI6</accession>
<dbReference type="EMBL" id="BIFQ01000001">
    <property type="protein sequence ID" value="GCE04271.1"/>
    <property type="molecule type" value="Genomic_DNA"/>
</dbReference>
<comment type="caution">
    <text evidence="2">The sequence shown here is derived from an EMBL/GenBank/DDBJ whole genome shotgun (WGS) entry which is preliminary data.</text>
</comment>
<feature type="compositionally biased region" description="Polar residues" evidence="1">
    <location>
        <begin position="1"/>
        <end position="10"/>
    </location>
</feature>
<evidence type="ECO:0000256" key="1">
    <source>
        <dbReference type="SAM" id="MobiDB-lite"/>
    </source>
</evidence>
<sequence>MGNTDSSSPQDKMRRNKKKLNKQKRRLQERLEKARKARDRSEERLKLAQERLQLRSARVRKLEQRLLTIHSRLIALSLIVDDEGPSIFDEEEQLSTWNPLSVDEHNEIMRQHQAQAAQVYDEAEALAHDARAIAGVAEEAARTAVSRAEYAEERLARESIGRHLAREYEHLQSEAERAQIFAHETAQAADEAEQLLVMLTPGTEDTTSVDTELGKLFGDTAFLNEVARENDEMFDEIEKDEDAFAAVASLILADAEADEAAESEAMLEASSEHAVDVHEMLRQADYTLSLVRAAVKEGTLSGEDAVRALTAAEMEVAHARSLVRTVEERIEEEQQHATEGESKQER</sequence>
<feature type="compositionally biased region" description="Basic residues" evidence="1">
    <location>
        <begin position="14"/>
        <end position="25"/>
    </location>
</feature>
<feature type="compositionally biased region" description="Basic and acidic residues" evidence="1">
    <location>
        <begin position="26"/>
        <end position="42"/>
    </location>
</feature>
<reference evidence="3" key="1">
    <citation type="submission" date="2018-12" db="EMBL/GenBank/DDBJ databases">
        <title>Tengunoibacter tsumagoiensis gen. nov., sp. nov., Dictyobacter kobayashii sp. nov., D. alpinus sp. nov., and D. joshuensis sp. nov. and description of Dictyobacteraceae fam. nov. within the order Ktedonobacterales isolated from Tengu-no-mugimeshi.</title>
        <authorList>
            <person name="Wang C.M."/>
            <person name="Zheng Y."/>
            <person name="Sakai Y."/>
            <person name="Toyoda A."/>
            <person name="Minakuchi Y."/>
            <person name="Abe K."/>
            <person name="Yokota A."/>
            <person name="Yabe S."/>
        </authorList>
    </citation>
    <scope>NUCLEOTIDE SEQUENCE [LARGE SCALE GENOMIC DNA]</scope>
    <source>
        <strain evidence="3">S-27</strain>
    </source>
</reference>
<feature type="region of interest" description="Disordered" evidence="1">
    <location>
        <begin position="1"/>
        <end position="42"/>
    </location>
</feature>
<protein>
    <submittedName>
        <fullName evidence="2">Uncharacterized protein</fullName>
    </submittedName>
</protein>
<name>A0A401ZBI6_9CHLR</name>
<dbReference type="OrthoDB" id="9836234at2"/>
<dbReference type="RefSeq" id="WP_126595444.1">
    <property type="nucleotide sequence ID" value="NZ_BIFQ01000001.1"/>
</dbReference>
<feature type="region of interest" description="Disordered" evidence="1">
    <location>
        <begin position="327"/>
        <end position="346"/>
    </location>
</feature>
<dbReference type="Proteomes" id="UP000287224">
    <property type="component" value="Unassembled WGS sequence"/>
</dbReference>
<proteinExistence type="predicted"/>
<evidence type="ECO:0000313" key="2">
    <source>
        <dbReference type="EMBL" id="GCE04271.1"/>
    </source>
</evidence>
<evidence type="ECO:0000313" key="3">
    <source>
        <dbReference type="Proteomes" id="UP000287224"/>
    </source>
</evidence>
<gene>
    <name evidence="2" type="ORF">KDAU_16000</name>
</gene>
<organism evidence="2 3">
    <name type="scientific">Dictyobacter aurantiacus</name>
    <dbReference type="NCBI Taxonomy" id="1936993"/>
    <lineage>
        <taxon>Bacteria</taxon>
        <taxon>Bacillati</taxon>
        <taxon>Chloroflexota</taxon>
        <taxon>Ktedonobacteria</taxon>
        <taxon>Ktedonobacterales</taxon>
        <taxon>Dictyobacteraceae</taxon>
        <taxon>Dictyobacter</taxon>
    </lineage>
</organism>